<organism evidence="2 3">
    <name type="scientific">Salix purpurea</name>
    <name type="common">Purple osier willow</name>
    <dbReference type="NCBI Taxonomy" id="77065"/>
    <lineage>
        <taxon>Eukaryota</taxon>
        <taxon>Viridiplantae</taxon>
        <taxon>Streptophyta</taxon>
        <taxon>Embryophyta</taxon>
        <taxon>Tracheophyta</taxon>
        <taxon>Spermatophyta</taxon>
        <taxon>Magnoliopsida</taxon>
        <taxon>eudicotyledons</taxon>
        <taxon>Gunneridae</taxon>
        <taxon>Pentapetalae</taxon>
        <taxon>rosids</taxon>
        <taxon>fabids</taxon>
        <taxon>Malpighiales</taxon>
        <taxon>Salicaceae</taxon>
        <taxon>Saliceae</taxon>
        <taxon>Salix</taxon>
    </lineage>
</organism>
<dbReference type="PANTHER" id="PTHR34284:SF1">
    <property type="entry name" value="FG-GAP REPEAT-CONTAINING PROTEIN"/>
    <property type="match status" value="1"/>
</dbReference>
<evidence type="ECO:0000313" key="2">
    <source>
        <dbReference type="EMBL" id="KAJ6774582.1"/>
    </source>
</evidence>
<name>A0A9Q1AKN3_SALPP</name>
<dbReference type="AlphaFoldDB" id="A0A9Q1AKN3"/>
<comment type="caution">
    <text evidence="2">The sequence shown here is derived from an EMBL/GenBank/DDBJ whole genome shotgun (WGS) entry which is preliminary data.</text>
</comment>
<dbReference type="EMBL" id="JAPFFK010000002">
    <property type="protein sequence ID" value="KAJ6774582.1"/>
    <property type="molecule type" value="Genomic_DNA"/>
</dbReference>
<reference evidence="2" key="2">
    <citation type="journal article" date="2023" name="Int. J. Mol. Sci.">
        <title>De Novo Assembly and Annotation of 11 Diverse Shrub Willow (Salix) Genomes Reveals Novel Gene Organization in Sex-Linked Regions.</title>
        <authorList>
            <person name="Hyden B."/>
            <person name="Feng K."/>
            <person name="Yates T.B."/>
            <person name="Jawdy S."/>
            <person name="Cereghino C."/>
            <person name="Smart L.B."/>
            <person name="Muchero W."/>
        </authorList>
    </citation>
    <scope>NUCLEOTIDE SEQUENCE</scope>
    <source>
        <tissue evidence="2">Shoot tip</tissue>
    </source>
</reference>
<dbReference type="PANTHER" id="PTHR34284">
    <property type="entry name" value="FG-GAP REPEAT-CONTAINING PROTEIN"/>
    <property type="match status" value="1"/>
</dbReference>
<dbReference type="Proteomes" id="UP001151532">
    <property type="component" value="Chromosome 5"/>
</dbReference>
<feature type="region of interest" description="Disordered" evidence="1">
    <location>
        <begin position="247"/>
        <end position="273"/>
    </location>
</feature>
<accession>A0A9Q1AKN3</accession>
<feature type="compositionally biased region" description="Basic and acidic residues" evidence="1">
    <location>
        <begin position="36"/>
        <end position="48"/>
    </location>
</feature>
<protein>
    <submittedName>
        <fullName evidence="2">FG-GAP REPEAT-CONTAINING PROTEIN</fullName>
    </submittedName>
</protein>
<sequence length="273" mass="30082">MDRREDIVLQLSHFRRHKRKTSKKSNGKTTSYPYHKPKENHPPGKDSTKKISNLIGEAAKYAGSTKSKKPSQYIPTITNYTQLWWLPSHSFGVWPHPVNSNKFDECHCFHWLHLQEGGLHADINGDGVLDHVQAVGGNGAGQTVISGSMEVLRPIGDGHRHRKGSHGDVVFLTNQGEVTSYSPGLHGHDAVWQWQIMTGATWSNLPSPSGMMEGGMVVPTLKAFSLRAHDTQQMILAADDQEASVISPGGSLQASVDHSCTTHPRSDLRGFLK</sequence>
<feature type="compositionally biased region" description="Basic residues" evidence="1">
    <location>
        <begin position="13"/>
        <end position="26"/>
    </location>
</feature>
<reference evidence="2" key="1">
    <citation type="submission" date="2022-11" db="EMBL/GenBank/DDBJ databases">
        <authorList>
            <person name="Hyden B.L."/>
            <person name="Feng K."/>
            <person name="Yates T."/>
            <person name="Jawdy S."/>
            <person name="Smart L.B."/>
            <person name="Muchero W."/>
        </authorList>
    </citation>
    <scope>NUCLEOTIDE SEQUENCE</scope>
    <source>
        <tissue evidence="2">Shoot tip</tissue>
    </source>
</reference>
<evidence type="ECO:0000256" key="1">
    <source>
        <dbReference type="SAM" id="MobiDB-lite"/>
    </source>
</evidence>
<keyword evidence="3" id="KW-1185">Reference proteome</keyword>
<dbReference type="OrthoDB" id="270568at2759"/>
<feature type="region of interest" description="Disordered" evidence="1">
    <location>
        <begin position="1"/>
        <end position="48"/>
    </location>
</feature>
<feature type="compositionally biased region" description="Basic and acidic residues" evidence="1">
    <location>
        <begin position="264"/>
        <end position="273"/>
    </location>
</feature>
<feature type="compositionally biased region" description="Polar residues" evidence="1">
    <location>
        <begin position="250"/>
        <end position="263"/>
    </location>
</feature>
<proteinExistence type="predicted"/>
<evidence type="ECO:0000313" key="3">
    <source>
        <dbReference type="Proteomes" id="UP001151532"/>
    </source>
</evidence>
<gene>
    <name evidence="2" type="ORF">OIU79_017889</name>
</gene>